<dbReference type="RefSeq" id="XP_034244352.1">
    <property type="nucleotide sequence ID" value="XM_034388461.1"/>
</dbReference>
<reference evidence="22" key="1">
    <citation type="submission" date="2025-08" db="UniProtKB">
        <authorList>
            <consortium name="RefSeq"/>
        </authorList>
    </citation>
    <scope>IDENTIFICATION</scope>
    <source>
        <tissue evidence="22">Total insect</tissue>
    </source>
</reference>
<dbReference type="SUPFAM" id="SSF52540">
    <property type="entry name" value="P-loop containing nucleoside triphosphate hydrolases"/>
    <property type="match status" value="1"/>
</dbReference>
<dbReference type="GO" id="GO:0003724">
    <property type="term" value="F:RNA helicase activity"/>
    <property type="evidence" value="ECO:0007669"/>
    <property type="project" value="UniProtKB-EC"/>
</dbReference>
<organism evidence="22">
    <name type="scientific">Thrips palmi</name>
    <name type="common">Melon thrips</name>
    <dbReference type="NCBI Taxonomy" id="161013"/>
    <lineage>
        <taxon>Eukaryota</taxon>
        <taxon>Metazoa</taxon>
        <taxon>Ecdysozoa</taxon>
        <taxon>Arthropoda</taxon>
        <taxon>Hexapoda</taxon>
        <taxon>Insecta</taxon>
        <taxon>Pterygota</taxon>
        <taxon>Neoptera</taxon>
        <taxon>Paraneoptera</taxon>
        <taxon>Thysanoptera</taxon>
        <taxon>Terebrantia</taxon>
        <taxon>Thripoidea</taxon>
        <taxon>Thripidae</taxon>
        <taxon>Thrips</taxon>
    </lineage>
</organism>
<dbReference type="GO" id="GO:0000398">
    <property type="term" value="P:mRNA splicing, via spliceosome"/>
    <property type="evidence" value="ECO:0007669"/>
    <property type="project" value="UniProtKB-ARBA"/>
</dbReference>
<evidence type="ECO:0000256" key="4">
    <source>
        <dbReference type="ARBA" id="ARBA00022741"/>
    </source>
</evidence>
<evidence type="ECO:0000259" key="19">
    <source>
        <dbReference type="PROSITE" id="PS51194"/>
    </source>
</evidence>
<dbReference type="Pfam" id="PF25430">
    <property type="entry name" value="DDX23"/>
    <property type="match status" value="1"/>
</dbReference>
<sequence>MAGDRKEQRRSRSRERTDKVDRGKDRDREKEKERERKDRDIRERERDKPRRSRSRSRDRARDKDGARKRSRSRSRDKDRPRDIRDGRERDRDRDKERDKNRPRDPKPSPAKDAKNEVKKEETEKDLKKEPEEEEVKPVRKEPLSLEELLAKKKAEEEARNRPKFLTKEERAAEALRKRQEEAEEIRRKQEEERKKRLEFSRLLEEGGSQTAAASSSGPHRGRYDGDQDNDFRRRDGDRDRFNDRPRFGGRDRFGDRDRDRFGDRDRNRDRDNRDRDGRRDRDGEEGATPKDREKEQEAIKERYLGLMKKKRRVRRLNDRKFVFDWDASEDTSVDYNNIYKERHQVQFFGRGNVAGIDIKAQKRDQSKFYGELLEKRRTEAEKEQEKVRLKKVKKREDKQRWDDRHWSDKACDEMTERDWRIFREDYNITIKGGRIPDPIRSWKESSIPAEILEIIDKVGYKDPTPIQRQAITIGLQNRDIIGVAETGSGKTLAFLIPLLMWIQSLPKIERMEDADQGPYAIILAPTRELAQQIEEETIKIGGPLGIRTVVVVGGLSREEQGFRLRLGCEIVIATPGRLIDVLENRYLVLSQCTYIVLDEADRMIDMGFEPDVQKILEYMPVTNLKPDNEDAEDEVKLLANYNSKKKYRQTVMFTATMPPAVERLARTYLRRPAVVYIGSIGKPVERTEQIVYILNEQDKRRKLMELLSRGVEPPVIIFVNQKKGADVLARGLEKLGFNACTLHGGKGQEQREFALASLKTGTKDILVATDVAGRGIDIKDVSLVINYDMAKTIEDYTHRIGRTGRAGKNGVAVSFCTKDDSSLFYDLKQLIMSSPVSTCPPELMNHPDAQHKPGTAMVAKKRREEKIYA</sequence>
<dbReference type="Pfam" id="PF00270">
    <property type="entry name" value="DEAD"/>
    <property type="match status" value="1"/>
</dbReference>
<dbReference type="FunFam" id="3.40.50.300:FF:000520">
    <property type="entry name" value="probable ATP-dependent RNA helicase DDX23"/>
    <property type="match status" value="1"/>
</dbReference>
<dbReference type="GO" id="GO:0003676">
    <property type="term" value="F:nucleic acid binding"/>
    <property type="evidence" value="ECO:0007669"/>
    <property type="project" value="InterPro"/>
</dbReference>
<dbReference type="GO" id="GO:0016787">
    <property type="term" value="F:hydrolase activity"/>
    <property type="evidence" value="ECO:0007669"/>
    <property type="project" value="UniProtKB-KW"/>
</dbReference>
<dbReference type="PANTHER" id="PTHR47958">
    <property type="entry name" value="ATP-DEPENDENT RNA HELICASE DBP3"/>
    <property type="match status" value="1"/>
</dbReference>
<evidence type="ECO:0000256" key="5">
    <source>
        <dbReference type="ARBA" id="ARBA00022801"/>
    </source>
</evidence>
<evidence type="ECO:0000256" key="11">
    <source>
        <dbReference type="ARBA" id="ARBA00047984"/>
    </source>
</evidence>
<comment type="subcellular location">
    <subcellularLocation>
        <location evidence="1">Nucleus</location>
    </subcellularLocation>
</comment>
<protein>
    <recommendedName>
        <fullName evidence="14">Probable ATP-dependent RNA helicase DDX23</fullName>
        <ecNumber evidence="2">3.6.4.13</ecNumber>
    </recommendedName>
    <alternativeName>
        <fullName evidence="15">DEAD box protein 23</fullName>
    </alternativeName>
</protein>
<comment type="subunit">
    <text evidence="13">The phosphorylated form (by SRPK2) is a component of the U4/U6-U5 tri-snRNP complex composed of the U4, U6 and U5 snRNAs and at least PRPF3, PRPF4, PRPF6, PRPF8, PRPF31, SNRNP200, TXNL4A, WDR57, SNRNP40, DDX23, CD2BP2, PPIH, SNU13, EFTUD2, SART1 and USP39. Identified in the spliceosome C complex. Interacts with ERBB4. Interacts with ERCC6.</text>
</comment>
<dbReference type="Pfam" id="PF00271">
    <property type="entry name" value="Helicase_C"/>
    <property type="match status" value="1"/>
</dbReference>
<keyword evidence="4" id="KW-0547">Nucleotide-binding</keyword>
<evidence type="ECO:0000256" key="10">
    <source>
        <dbReference type="ARBA" id="ARBA00037954"/>
    </source>
</evidence>
<keyword evidence="5" id="KW-0378">Hydrolase</keyword>
<evidence type="ECO:0000256" key="13">
    <source>
        <dbReference type="ARBA" id="ARBA00062365"/>
    </source>
</evidence>
<dbReference type="PROSITE" id="PS51194">
    <property type="entry name" value="HELICASE_CTER"/>
    <property type="match status" value="1"/>
</dbReference>
<dbReference type="CDD" id="cd17945">
    <property type="entry name" value="DEADc_DDX23"/>
    <property type="match status" value="1"/>
</dbReference>
<comment type="function">
    <text evidence="12">Involved in pre-mRNA splicing and its phosphorylated form (by SRPK2) is required for spliceosomal B complex formation. Independently of its spliceosome formation function, required for the suppression of incorrect R-loops formed during transcription; R-loops are composed of a DNA:RNA hybrid and the associated non-template single-stranded DNA.</text>
</comment>
<dbReference type="GO" id="GO:0010468">
    <property type="term" value="P:regulation of gene expression"/>
    <property type="evidence" value="ECO:0007669"/>
    <property type="project" value="UniProtKB-ARBA"/>
</dbReference>
<evidence type="ECO:0000256" key="2">
    <source>
        <dbReference type="ARBA" id="ARBA00012552"/>
    </source>
</evidence>
<keyword evidence="21" id="KW-1185">Reference proteome</keyword>
<evidence type="ECO:0000313" key="22">
    <source>
        <dbReference type="RefSeq" id="XP_034244352.1"/>
    </source>
</evidence>
<evidence type="ECO:0000256" key="14">
    <source>
        <dbReference type="ARBA" id="ARBA00072905"/>
    </source>
</evidence>
<keyword evidence="3" id="KW-0507">mRNA processing</keyword>
<comment type="similarity">
    <text evidence="10">Belongs to the DEAD box helicase family. DDX23/PRP28 subfamily.</text>
</comment>
<evidence type="ECO:0000256" key="6">
    <source>
        <dbReference type="ARBA" id="ARBA00022806"/>
    </source>
</evidence>
<feature type="short sequence motif" description="Q motif" evidence="16">
    <location>
        <begin position="440"/>
        <end position="468"/>
    </location>
</feature>
<accession>A0A6P8ZAU1</accession>
<dbReference type="InterPro" id="IPR014001">
    <property type="entry name" value="Helicase_ATP-bd"/>
</dbReference>
<name>A0A6P8ZAU1_THRPL</name>
<feature type="domain" description="DEAD-box RNA helicase Q" evidence="20">
    <location>
        <begin position="440"/>
        <end position="468"/>
    </location>
</feature>
<feature type="region of interest" description="Disordered" evidence="17">
    <location>
        <begin position="1"/>
        <end position="297"/>
    </location>
</feature>
<evidence type="ECO:0000256" key="15">
    <source>
        <dbReference type="ARBA" id="ARBA00075448"/>
    </source>
</evidence>
<evidence type="ECO:0000256" key="7">
    <source>
        <dbReference type="ARBA" id="ARBA00022840"/>
    </source>
</evidence>
<dbReference type="GO" id="GO:0005524">
    <property type="term" value="F:ATP binding"/>
    <property type="evidence" value="ECO:0007669"/>
    <property type="project" value="UniProtKB-KW"/>
</dbReference>
<keyword evidence="8" id="KW-0508">mRNA splicing</keyword>
<evidence type="ECO:0000256" key="8">
    <source>
        <dbReference type="ARBA" id="ARBA00023187"/>
    </source>
</evidence>
<dbReference type="Gene3D" id="3.40.50.300">
    <property type="entry name" value="P-loop containing nucleotide triphosphate hydrolases"/>
    <property type="match status" value="2"/>
</dbReference>
<evidence type="ECO:0000259" key="20">
    <source>
        <dbReference type="PROSITE" id="PS51195"/>
    </source>
</evidence>
<evidence type="ECO:0000256" key="16">
    <source>
        <dbReference type="PROSITE-ProRule" id="PRU00552"/>
    </source>
</evidence>
<feature type="domain" description="Helicase C-terminal" evidence="19">
    <location>
        <begin position="686"/>
        <end position="847"/>
    </location>
</feature>
<keyword evidence="7" id="KW-0067">ATP-binding</keyword>
<evidence type="ECO:0000256" key="17">
    <source>
        <dbReference type="SAM" id="MobiDB-lite"/>
    </source>
</evidence>
<dbReference type="Proteomes" id="UP000515158">
    <property type="component" value="Unplaced"/>
</dbReference>
<dbReference type="PROSITE" id="PS51195">
    <property type="entry name" value="Q_MOTIF"/>
    <property type="match status" value="1"/>
</dbReference>
<dbReference type="InterPro" id="IPR001650">
    <property type="entry name" value="Helicase_C-like"/>
</dbReference>
<evidence type="ECO:0000256" key="9">
    <source>
        <dbReference type="ARBA" id="ARBA00023242"/>
    </source>
</evidence>
<evidence type="ECO:0000256" key="3">
    <source>
        <dbReference type="ARBA" id="ARBA00022664"/>
    </source>
</evidence>
<evidence type="ECO:0000256" key="12">
    <source>
        <dbReference type="ARBA" id="ARBA00055288"/>
    </source>
</evidence>
<dbReference type="PROSITE" id="PS00039">
    <property type="entry name" value="DEAD_ATP_HELICASE"/>
    <property type="match status" value="1"/>
</dbReference>
<evidence type="ECO:0000256" key="1">
    <source>
        <dbReference type="ARBA" id="ARBA00004123"/>
    </source>
</evidence>
<dbReference type="SMART" id="SM00490">
    <property type="entry name" value="HELICc"/>
    <property type="match status" value="1"/>
</dbReference>
<gene>
    <name evidence="22" type="primary">LOC117646979</name>
</gene>
<evidence type="ECO:0000259" key="18">
    <source>
        <dbReference type="PROSITE" id="PS51192"/>
    </source>
</evidence>
<keyword evidence="9" id="KW-0539">Nucleus</keyword>
<dbReference type="AlphaFoldDB" id="A0A6P8ZAU1"/>
<feature type="compositionally biased region" description="Basic and acidic residues" evidence="17">
    <location>
        <begin position="55"/>
        <end position="204"/>
    </location>
</feature>
<evidence type="ECO:0000313" key="21">
    <source>
        <dbReference type="Proteomes" id="UP000515158"/>
    </source>
</evidence>
<dbReference type="InParanoid" id="A0A6P8ZAU1"/>
<dbReference type="FunCoup" id="A0A6P8ZAU1">
    <property type="interactions" value="2099"/>
</dbReference>
<dbReference type="GeneID" id="117646979"/>
<keyword evidence="6 22" id="KW-0347">Helicase</keyword>
<dbReference type="SMART" id="SM00487">
    <property type="entry name" value="DEXDc"/>
    <property type="match status" value="1"/>
</dbReference>
<feature type="compositionally biased region" description="Basic and acidic residues" evidence="17">
    <location>
        <begin position="14"/>
        <end position="48"/>
    </location>
</feature>
<dbReference type="InterPro" id="IPR057479">
    <property type="entry name" value="PRP28/DDX23-like_helical"/>
</dbReference>
<dbReference type="EC" id="3.6.4.13" evidence="2"/>
<dbReference type="CDD" id="cd18787">
    <property type="entry name" value="SF2_C_DEAD"/>
    <property type="match status" value="1"/>
</dbReference>
<dbReference type="GO" id="GO:0005634">
    <property type="term" value="C:nucleus"/>
    <property type="evidence" value="ECO:0007669"/>
    <property type="project" value="UniProtKB-SubCell"/>
</dbReference>
<dbReference type="InterPro" id="IPR027417">
    <property type="entry name" value="P-loop_NTPase"/>
</dbReference>
<comment type="catalytic activity">
    <reaction evidence="11">
        <text>ATP + H2O = ADP + phosphate + H(+)</text>
        <dbReference type="Rhea" id="RHEA:13065"/>
        <dbReference type="ChEBI" id="CHEBI:15377"/>
        <dbReference type="ChEBI" id="CHEBI:15378"/>
        <dbReference type="ChEBI" id="CHEBI:30616"/>
        <dbReference type="ChEBI" id="CHEBI:43474"/>
        <dbReference type="ChEBI" id="CHEBI:456216"/>
        <dbReference type="EC" id="3.6.4.13"/>
    </reaction>
</comment>
<dbReference type="InterPro" id="IPR011545">
    <property type="entry name" value="DEAD/DEAH_box_helicase_dom"/>
</dbReference>
<dbReference type="InterPro" id="IPR000629">
    <property type="entry name" value="RNA-helicase_DEAD-box_CS"/>
</dbReference>
<dbReference type="FunFam" id="3.40.50.300:FF:000322">
    <property type="entry name" value="probable ATP-dependent RNA helicase DDX23"/>
    <property type="match status" value="1"/>
</dbReference>
<feature type="domain" description="Helicase ATP-binding" evidence="18">
    <location>
        <begin position="471"/>
        <end position="675"/>
    </location>
</feature>
<dbReference type="InterPro" id="IPR014014">
    <property type="entry name" value="RNA_helicase_DEAD_Q_motif"/>
</dbReference>
<dbReference type="OrthoDB" id="196131at2759"/>
<proteinExistence type="inferred from homology"/>
<feature type="compositionally biased region" description="Basic and acidic residues" evidence="17">
    <location>
        <begin position="221"/>
        <end position="297"/>
    </location>
</feature>
<dbReference type="KEGG" id="tpal:117646979"/>
<dbReference type="PROSITE" id="PS51192">
    <property type="entry name" value="HELICASE_ATP_BIND_1"/>
    <property type="match status" value="1"/>
</dbReference>